<dbReference type="InterPro" id="IPR053001">
    <property type="entry name" value="MNNG_permease-like"/>
</dbReference>
<protein>
    <recommendedName>
        <fullName evidence="3">DUF3533 domain-containing protein</fullName>
    </recommendedName>
</protein>
<comment type="caution">
    <text evidence="4">The sequence shown here is derived from an EMBL/GenBank/DDBJ whole genome shotgun (WGS) entry which is preliminary data.</text>
</comment>
<reference evidence="4" key="1">
    <citation type="submission" date="2020-11" db="EMBL/GenBank/DDBJ databases">
        <authorList>
            <consortium name="DOE Joint Genome Institute"/>
            <person name="Ahrendt S."/>
            <person name="Riley R."/>
            <person name="Andreopoulos W."/>
            <person name="Labutti K."/>
            <person name="Pangilinan J."/>
            <person name="Ruiz-Duenas F.J."/>
            <person name="Barrasa J.M."/>
            <person name="Sanchez-Garcia M."/>
            <person name="Camarero S."/>
            <person name="Miyauchi S."/>
            <person name="Serrano A."/>
            <person name="Linde D."/>
            <person name="Babiker R."/>
            <person name="Drula E."/>
            <person name="Ayuso-Fernandez I."/>
            <person name="Pacheco R."/>
            <person name="Padilla G."/>
            <person name="Ferreira P."/>
            <person name="Barriuso J."/>
            <person name="Kellner H."/>
            <person name="Castanera R."/>
            <person name="Alfaro M."/>
            <person name="Ramirez L."/>
            <person name="Pisabarro A.G."/>
            <person name="Kuo A."/>
            <person name="Tritt A."/>
            <person name="Lipzen A."/>
            <person name="He G."/>
            <person name="Yan M."/>
            <person name="Ng V."/>
            <person name="Cullen D."/>
            <person name="Martin F."/>
            <person name="Rosso M.-N."/>
            <person name="Henrissat B."/>
            <person name="Hibbett D."/>
            <person name="Martinez A.T."/>
            <person name="Grigoriev I.V."/>
        </authorList>
    </citation>
    <scope>NUCLEOTIDE SEQUENCE</scope>
    <source>
        <strain evidence="4">MF-IS2</strain>
    </source>
</reference>
<dbReference type="InterPro" id="IPR022703">
    <property type="entry name" value="DUF3533"/>
</dbReference>
<feature type="compositionally biased region" description="Polar residues" evidence="1">
    <location>
        <begin position="9"/>
        <end position="19"/>
    </location>
</feature>
<keyword evidence="5" id="KW-1185">Reference proteome</keyword>
<evidence type="ECO:0000259" key="3">
    <source>
        <dbReference type="Pfam" id="PF12051"/>
    </source>
</evidence>
<dbReference type="GO" id="GO:0016020">
    <property type="term" value="C:membrane"/>
    <property type="evidence" value="ECO:0007669"/>
    <property type="project" value="TreeGrafter"/>
</dbReference>
<keyword evidence="2" id="KW-0472">Membrane</keyword>
<feature type="transmembrane region" description="Helical" evidence="2">
    <location>
        <begin position="345"/>
        <end position="367"/>
    </location>
</feature>
<dbReference type="OrthoDB" id="2140105at2759"/>
<proteinExistence type="predicted"/>
<feature type="domain" description="DUF3533" evidence="3">
    <location>
        <begin position="66"/>
        <end position="447"/>
    </location>
</feature>
<feature type="region of interest" description="Disordered" evidence="1">
    <location>
        <begin position="1"/>
        <end position="31"/>
    </location>
</feature>
<sequence length="478" mass="52401">MALDDSSYDDVSQSRTTLDGQKVPVGPSSHKTLPSGARLYENRFFSSDATITEARKQYLKVIVGGVVITSIFIFAIFSILWGAFYRTPARNLPGWIVDFDDGVIGQSVVAGLTAPNSASKITWTVVSAEQFPGGVDDVSHAVLEEKAWIAVTINSGSSDGLKAALTTPNAAYDGTQAISVFGVEARNENAFRTMLRPSAEGALTAISARFASQLAQSLSNSQVISQLLATSPQTVTSPISYQFVNLRPFNQTLASVVTFTGLIFVVILSFFVVVCLIRYSPFLVDLTFFEMIGNGARESTNLHRLLTFRSLLALRLTTTFVAYFFLSLFYSLLSLAFQFNVSLKFGHSGFLVFWMLNLCAMCALGLAIESMLTLLTPKFIPFFLLTWIIANVATCAFPIEALPILYRYGYASPFYNMSKAARTIVFGTRNRVGFHFGILLIWAVISCITLALFQFLARRHDAAATKKELTGEKESLEG</sequence>
<accession>A0A9P5XAT7</accession>
<dbReference type="Pfam" id="PF12051">
    <property type="entry name" value="DUF3533"/>
    <property type="match status" value="1"/>
</dbReference>
<feature type="transmembrane region" description="Helical" evidence="2">
    <location>
        <begin position="379"/>
        <end position="399"/>
    </location>
</feature>
<gene>
    <name evidence="4" type="ORF">P691DRAFT_707098</name>
</gene>
<dbReference type="AlphaFoldDB" id="A0A9P5XAT7"/>
<dbReference type="PANTHER" id="PTHR34814:SF1">
    <property type="entry name" value="NITROSOGUANIDINE RESISTANCE PROTEIN SNG1"/>
    <property type="match status" value="1"/>
</dbReference>
<dbReference type="PANTHER" id="PTHR34814">
    <property type="entry name" value="NITROSOGUANIDINE RESISTANCE PROTEIN SNG1"/>
    <property type="match status" value="1"/>
</dbReference>
<evidence type="ECO:0000313" key="5">
    <source>
        <dbReference type="Proteomes" id="UP000807342"/>
    </source>
</evidence>
<evidence type="ECO:0000256" key="1">
    <source>
        <dbReference type="SAM" id="MobiDB-lite"/>
    </source>
</evidence>
<keyword evidence="2" id="KW-0812">Transmembrane</keyword>
<keyword evidence="2" id="KW-1133">Transmembrane helix</keyword>
<feature type="transmembrane region" description="Helical" evidence="2">
    <location>
        <begin position="253"/>
        <end position="277"/>
    </location>
</feature>
<dbReference type="Proteomes" id="UP000807342">
    <property type="component" value="Unassembled WGS sequence"/>
</dbReference>
<evidence type="ECO:0000313" key="4">
    <source>
        <dbReference type="EMBL" id="KAF9447255.1"/>
    </source>
</evidence>
<evidence type="ECO:0000256" key="2">
    <source>
        <dbReference type="SAM" id="Phobius"/>
    </source>
</evidence>
<feature type="transmembrane region" description="Helical" evidence="2">
    <location>
        <begin position="434"/>
        <end position="457"/>
    </location>
</feature>
<name>A0A9P5XAT7_9AGAR</name>
<feature type="transmembrane region" description="Helical" evidence="2">
    <location>
        <begin position="312"/>
        <end position="333"/>
    </location>
</feature>
<dbReference type="EMBL" id="MU151208">
    <property type="protein sequence ID" value="KAF9447255.1"/>
    <property type="molecule type" value="Genomic_DNA"/>
</dbReference>
<organism evidence="4 5">
    <name type="scientific">Macrolepiota fuliginosa MF-IS2</name>
    <dbReference type="NCBI Taxonomy" id="1400762"/>
    <lineage>
        <taxon>Eukaryota</taxon>
        <taxon>Fungi</taxon>
        <taxon>Dikarya</taxon>
        <taxon>Basidiomycota</taxon>
        <taxon>Agaricomycotina</taxon>
        <taxon>Agaricomycetes</taxon>
        <taxon>Agaricomycetidae</taxon>
        <taxon>Agaricales</taxon>
        <taxon>Agaricineae</taxon>
        <taxon>Agaricaceae</taxon>
        <taxon>Macrolepiota</taxon>
    </lineage>
</organism>
<feature type="transmembrane region" description="Helical" evidence="2">
    <location>
        <begin position="61"/>
        <end position="84"/>
    </location>
</feature>